<dbReference type="InterPro" id="IPR052893">
    <property type="entry name" value="TCS_response_regulator"/>
</dbReference>
<gene>
    <name evidence="3" type="ORF">SAMN04488009_3332</name>
</gene>
<accession>A0ABY1SKL8</accession>
<feature type="modified residue" description="4-aspartylphosphate" evidence="1">
    <location>
        <position position="62"/>
    </location>
</feature>
<dbReference type="RefSeq" id="WP_089262136.1">
    <property type="nucleotide sequence ID" value="NZ_FZNV01000006.1"/>
</dbReference>
<dbReference type="EMBL" id="FZNV01000006">
    <property type="protein sequence ID" value="SNR71010.1"/>
    <property type="molecule type" value="Genomic_DNA"/>
</dbReference>
<organism evidence="3 4">
    <name type="scientific">Maribacter sedimenticola</name>
    <dbReference type="NCBI Taxonomy" id="228956"/>
    <lineage>
        <taxon>Bacteria</taxon>
        <taxon>Pseudomonadati</taxon>
        <taxon>Bacteroidota</taxon>
        <taxon>Flavobacteriia</taxon>
        <taxon>Flavobacteriales</taxon>
        <taxon>Flavobacteriaceae</taxon>
        <taxon>Maribacter</taxon>
    </lineage>
</organism>
<dbReference type="Proteomes" id="UP000198337">
    <property type="component" value="Unassembled WGS sequence"/>
</dbReference>
<keyword evidence="4" id="KW-1185">Reference proteome</keyword>
<keyword evidence="1" id="KW-0597">Phosphoprotein</keyword>
<sequence>MIAQPLVWVIDDDDISKYVLKRNLQEIGIKKTIEFPDSVEPLEVLSKHRHSEEIIPDIIFLDLNMPVLNGFQFLDELNFFQEELAKKIHIFMLTSSLNNKDMLHAKTYSMISEYFVKPLKYDHLVRAIAKVAEHLKEV</sequence>
<evidence type="ECO:0000256" key="1">
    <source>
        <dbReference type="PROSITE-ProRule" id="PRU00169"/>
    </source>
</evidence>
<dbReference type="PANTHER" id="PTHR44520:SF2">
    <property type="entry name" value="RESPONSE REGULATOR RCP1"/>
    <property type="match status" value="1"/>
</dbReference>
<name>A0ABY1SKL8_9FLAO</name>
<reference evidence="3 4" key="1">
    <citation type="submission" date="2017-06" db="EMBL/GenBank/DDBJ databases">
        <authorList>
            <person name="Varghese N."/>
            <person name="Submissions S."/>
        </authorList>
    </citation>
    <scope>NUCLEOTIDE SEQUENCE [LARGE SCALE GENOMIC DNA]</scope>
    <source>
        <strain evidence="3 4">DSM 19840</strain>
    </source>
</reference>
<dbReference type="PANTHER" id="PTHR44520">
    <property type="entry name" value="RESPONSE REGULATOR RCP1-RELATED"/>
    <property type="match status" value="1"/>
</dbReference>
<dbReference type="Pfam" id="PF00072">
    <property type="entry name" value="Response_reg"/>
    <property type="match status" value="1"/>
</dbReference>
<dbReference type="InterPro" id="IPR001789">
    <property type="entry name" value="Sig_transdc_resp-reg_receiver"/>
</dbReference>
<proteinExistence type="predicted"/>
<protein>
    <submittedName>
        <fullName evidence="3">Response regulator receiver domain-containing protein</fullName>
    </submittedName>
</protein>
<evidence type="ECO:0000259" key="2">
    <source>
        <dbReference type="PROSITE" id="PS50110"/>
    </source>
</evidence>
<dbReference type="Gene3D" id="3.40.50.2300">
    <property type="match status" value="1"/>
</dbReference>
<dbReference type="InterPro" id="IPR011006">
    <property type="entry name" value="CheY-like_superfamily"/>
</dbReference>
<dbReference type="SUPFAM" id="SSF52172">
    <property type="entry name" value="CheY-like"/>
    <property type="match status" value="1"/>
</dbReference>
<dbReference type="PROSITE" id="PS50110">
    <property type="entry name" value="RESPONSE_REGULATORY"/>
    <property type="match status" value="1"/>
</dbReference>
<evidence type="ECO:0000313" key="3">
    <source>
        <dbReference type="EMBL" id="SNR71010.1"/>
    </source>
</evidence>
<evidence type="ECO:0000313" key="4">
    <source>
        <dbReference type="Proteomes" id="UP000198337"/>
    </source>
</evidence>
<comment type="caution">
    <text evidence="3">The sequence shown here is derived from an EMBL/GenBank/DDBJ whole genome shotgun (WGS) entry which is preliminary data.</text>
</comment>
<dbReference type="SMART" id="SM00448">
    <property type="entry name" value="REC"/>
    <property type="match status" value="1"/>
</dbReference>
<feature type="domain" description="Response regulatory" evidence="2">
    <location>
        <begin position="6"/>
        <end position="132"/>
    </location>
</feature>